<reference evidence="2" key="1">
    <citation type="submission" date="2020-10" db="EMBL/GenBank/DDBJ databases">
        <authorList>
            <person name="Gilroy R."/>
        </authorList>
    </citation>
    <scope>NUCLEOTIDE SEQUENCE</scope>
    <source>
        <strain evidence="2">CHK183-6373</strain>
    </source>
</reference>
<feature type="chain" id="PRO_5038920314" evidence="1">
    <location>
        <begin position="22"/>
        <end position="221"/>
    </location>
</feature>
<sequence>MRFWRIAALLLAAMVVPTAAAEMEIQLDLDTATLDELIVARDAISARIEEIESEMAGEVLPAGTYLAGRDILPGVYVLRESERALLPSFTLRDGETGDTLEFEIINCQSVVELLSGQEMQLVEASAYPIALAPEVEVSAQTALGVGGYWVGRQIPAGQYRICPAESAIFACYSIYDGPIGTRSQLEEFVMVHEETAVSLAEGQYIVISDCEMRLAEEEADG</sequence>
<evidence type="ECO:0000313" key="2">
    <source>
        <dbReference type="EMBL" id="HIV29223.1"/>
    </source>
</evidence>
<name>A0A9D1P9V3_9FIRM</name>
<dbReference type="Proteomes" id="UP000886884">
    <property type="component" value="Unassembled WGS sequence"/>
</dbReference>
<feature type="signal peptide" evidence="1">
    <location>
        <begin position="1"/>
        <end position="21"/>
    </location>
</feature>
<dbReference type="EMBL" id="DVOT01000259">
    <property type="protein sequence ID" value="HIV29223.1"/>
    <property type="molecule type" value="Genomic_DNA"/>
</dbReference>
<comment type="caution">
    <text evidence="2">The sequence shown here is derived from an EMBL/GenBank/DDBJ whole genome shotgun (WGS) entry which is preliminary data.</text>
</comment>
<evidence type="ECO:0000313" key="3">
    <source>
        <dbReference type="Proteomes" id="UP000886884"/>
    </source>
</evidence>
<protein>
    <submittedName>
        <fullName evidence="2">Uncharacterized protein</fullName>
    </submittedName>
</protein>
<reference evidence="2" key="2">
    <citation type="journal article" date="2021" name="PeerJ">
        <title>Extensive microbial diversity within the chicken gut microbiome revealed by metagenomics and culture.</title>
        <authorList>
            <person name="Gilroy R."/>
            <person name="Ravi A."/>
            <person name="Getino M."/>
            <person name="Pursley I."/>
            <person name="Horton D.L."/>
            <person name="Alikhan N.F."/>
            <person name="Baker D."/>
            <person name="Gharbi K."/>
            <person name="Hall N."/>
            <person name="Watson M."/>
            <person name="Adriaenssens E.M."/>
            <person name="Foster-Nyarko E."/>
            <person name="Jarju S."/>
            <person name="Secka A."/>
            <person name="Antonio M."/>
            <person name="Oren A."/>
            <person name="Chaudhuri R.R."/>
            <person name="La Ragione R."/>
            <person name="Hildebrand F."/>
            <person name="Pallen M.J."/>
        </authorList>
    </citation>
    <scope>NUCLEOTIDE SEQUENCE</scope>
    <source>
        <strain evidence="2">CHK183-6373</strain>
    </source>
</reference>
<organism evidence="2 3">
    <name type="scientific">Candidatus Ornithocaccomicrobium faecavium</name>
    <dbReference type="NCBI Taxonomy" id="2840890"/>
    <lineage>
        <taxon>Bacteria</taxon>
        <taxon>Bacillati</taxon>
        <taxon>Bacillota</taxon>
        <taxon>Clostridia</taxon>
        <taxon>Candidatus Ornithocaccomicrobium</taxon>
    </lineage>
</organism>
<keyword evidence="1" id="KW-0732">Signal</keyword>
<evidence type="ECO:0000256" key="1">
    <source>
        <dbReference type="SAM" id="SignalP"/>
    </source>
</evidence>
<accession>A0A9D1P9V3</accession>
<dbReference type="AlphaFoldDB" id="A0A9D1P9V3"/>
<gene>
    <name evidence="2" type="ORF">IAA64_14785</name>
</gene>
<proteinExistence type="predicted"/>